<dbReference type="STRING" id="3218.A0A2K1KKV2"/>
<feature type="compositionally biased region" description="Polar residues" evidence="4">
    <location>
        <begin position="253"/>
        <end position="269"/>
    </location>
</feature>
<evidence type="ECO:0008006" key="8">
    <source>
        <dbReference type="Google" id="ProtNLM"/>
    </source>
</evidence>
<dbReference type="Pfam" id="PF11559">
    <property type="entry name" value="ADIP"/>
    <property type="match status" value="1"/>
</dbReference>
<dbReference type="AlphaFoldDB" id="A0A2K1KKV2"/>
<feature type="region of interest" description="Disordered" evidence="4">
    <location>
        <begin position="366"/>
        <end position="401"/>
    </location>
</feature>
<reference evidence="6" key="3">
    <citation type="submission" date="2020-12" db="UniProtKB">
        <authorList>
            <consortium name="EnsemblPlants"/>
        </authorList>
    </citation>
    <scope>IDENTIFICATION</scope>
</reference>
<feature type="coiled-coil region" evidence="3">
    <location>
        <begin position="82"/>
        <end position="190"/>
    </location>
</feature>
<evidence type="ECO:0000313" key="5">
    <source>
        <dbReference type="EMBL" id="PNR54406.1"/>
    </source>
</evidence>
<dbReference type="InterPro" id="IPR021622">
    <property type="entry name" value="Afadin/alpha-actinin-bd"/>
</dbReference>
<accession>A0A2K1KKV2</accession>
<evidence type="ECO:0000313" key="7">
    <source>
        <dbReference type="Proteomes" id="UP000006727"/>
    </source>
</evidence>
<keyword evidence="7" id="KW-1185">Reference proteome</keyword>
<dbReference type="OrthoDB" id="312015at2759"/>
<feature type="region of interest" description="Disordered" evidence="4">
    <location>
        <begin position="252"/>
        <end position="281"/>
    </location>
</feature>
<evidence type="ECO:0000313" key="6">
    <source>
        <dbReference type="EnsemblPlants" id="Pp3c5_23860V3.1"/>
    </source>
</evidence>
<protein>
    <recommendedName>
        <fullName evidence="8">Afadin/alpha-actinin-binding protein</fullName>
    </recommendedName>
</protein>
<name>A0A2K1KKV2_PHYPA</name>
<feature type="coiled-coil region" evidence="3">
    <location>
        <begin position="222"/>
        <end position="249"/>
    </location>
</feature>
<dbReference type="Proteomes" id="UP000006727">
    <property type="component" value="Chromosome 5"/>
</dbReference>
<gene>
    <name evidence="6" type="primary">LOC112282787</name>
    <name evidence="5" type="ORF">PHYPA_008083</name>
</gene>
<dbReference type="KEGG" id="ppp:112282787"/>
<dbReference type="Gramene" id="Pp3c5_23860V3.2">
    <property type="protein sequence ID" value="Pp3c5_23860V3.2"/>
    <property type="gene ID" value="Pp3c5_23860"/>
</dbReference>
<dbReference type="EnsemblPlants" id="Pp3c5_23860V3.1">
    <property type="protein sequence ID" value="Pp3c5_23860V3.1"/>
    <property type="gene ID" value="Pp3c5_23860"/>
</dbReference>
<dbReference type="Gramene" id="Pp3c5_23860V3.1">
    <property type="protein sequence ID" value="Pp3c5_23860V3.1"/>
    <property type="gene ID" value="Pp3c5_23860"/>
</dbReference>
<evidence type="ECO:0000256" key="3">
    <source>
        <dbReference type="SAM" id="Coils"/>
    </source>
</evidence>
<dbReference type="EnsemblPlants" id="Pp3c5_23860V3.2">
    <property type="protein sequence ID" value="Pp3c5_23860V3.2"/>
    <property type="gene ID" value="Pp3c5_23860"/>
</dbReference>
<keyword evidence="2 3" id="KW-0175">Coiled coil</keyword>
<dbReference type="PANTHER" id="PTHR47057">
    <property type="entry name" value="AFADIN/ALPHA-ACTININ-BINDING"/>
    <property type="match status" value="1"/>
</dbReference>
<evidence type="ECO:0000256" key="1">
    <source>
        <dbReference type="ARBA" id="ARBA00009291"/>
    </source>
</evidence>
<reference evidence="5 7" key="2">
    <citation type="journal article" date="2018" name="Plant J.">
        <title>The Physcomitrella patens chromosome-scale assembly reveals moss genome structure and evolution.</title>
        <authorList>
            <person name="Lang D."/>
            <person name="Ullrich K.K."/>
            <person name="Murat F."/>
            <person name="Fuchs J."/>
            <person name="Jenkins J."/>
            <person name="Haas F.B."/>
            <person name="Piednoel M."/>
            <person name="Gundlach H."/>
            <person name="Van Bel M."/>
            <person name="Meyberg R."/>
            <person name="Vives C."/>
            <person name="Morata J."/>
            <person name="Symeonidi A."/>
            <person name="Hiss M."/>
            <person name="Muchero W."/>
            <person name="Kamisugi Y."/>
            <person name="Saleh O."/>
            <person name="Blanc G."/>
            <person name="Decker E.L."/>
            <person name="van Gessel N."/>
            <person name="Grimwood J."/>
            <person name="Hayes R.D."/>
            <person name="Graham S.W."/>
            <person name="Gunter L.E."/>
            <person name="McDaniel S.F."/>
            <person name="Hoernstein S.N.W."/>
            <person name="Larsson A."/>
            <person name="Li F.W."/>
            <person name="Perroud P.F."/>
            <person name="Phillips J."/>
            <person name="Ranjan P."/>
            <person name="Rokshar D.S."/>
            <person name="Rothfels C.J."/>
            <person name="Schneider L."/>
            <person name="Shu S."/>
            <person name="Stevenson D.W."/>
            <person name="Thummler F."/>
            <person name="Tillich M."/>
            <person name="Villarreal Aguilar J.C."/>
            <person name="Widiez T."/>
            <person name="Wong G.K."/>
            <person name="Wymore A."/>
            <person name="Zhang Y."/>
            <person name="Zimmer A.D."/>
            <person name="Quatrano R.S."/>
            <person name="Mayer K.F.X."/>
            <person name="Goodstein D."/>
            <person name="Casacuberta J.M."/>
            <person name="Vandepoele K."/>
            <person name="Reski R."/>
            <person name="Cuming A.C."/>
            <person name="Tuskan G.A."/>
            <person name="Maumus F."/>
            <person name="Salse J."/>
            <person name="Schmutz J."/>
            <person name="Rensing S.A."/>
        </authorList>
    </citation>
    <scope>NUCLEOTIDE SEQUENCE [LARGE SCALE GENOMIC DNA]</scope>
    <source>
        <strain evidence="6 7">cv. Gransden 2004</strain>
    </source>
</reference>
<dbReference type="RefSeq" id="XP_024376629.1">
    <property type="nucleotide sequence ID" value="XM_024520861.2"/>
</dbReference>
<sequence>MKISDIEGSYMDSYEADYKKGEDVFADVHNLDHCIKYLNQSLVALGFPSGLSLYSSDPVSTAKTCNCIYSMIQQRQRDIEYREAANETRQRLMSDMSRLEAKMERLADQLSSKERELQVMASKEQKMATAFKTQLEKLQQEKDEFQRMLIATQQVRSQQNHELKKKEKEYVKLQERLNQVVMEKKKESKNGLEMIHLLQKEGRQRGTWNPKKTDGDFYKMIVDAYESKKQELVAENADLRALLRSMQADMRDSLNTSNGMPRSGSTGNGSVDLEPPPTPLQGRTDVFDLPFHMARDQIEQSLRAKMSSIKERMMQLQGSQNEGQASVSCARVLQLEEQLPETRSIIGEQATLMSKHISESTDYSVNLKDSDKNKDANTISSGETTVGRGEEQANSEMSRVFNREPIDAQQKYLEEQVSWASAVTSMPPDFGGHPGLFDTKGGVCQPPRFESYEEFEHWIARSAFGGRHDETMVMLQRTQTVAIGSTVSSNESRFTEIS</sequence>
<dbReference type="GeneID" id="112282787"/>
<organism evidence="5">
    <name type="scientific">Physcomitrium patens</name>
    <name type="common">Spreading-leaved earth moss</name>
    <name type="synonym">Physcomitrella patens</name>
    <dbReference type="NCBI Taxonomy" id="3218"/>
    <lineage>
        <taxon>Eukaryota</taxon>
        <taxon>Viridiplantae</taxon>
        <taxon>Streptophyta</taxon>
        <taxon>Embryophyta</taxon>
        <taxon>Bryophyta</taxon>
        <taxon>Bryophytina</taxon>
        <taxon>Bryopsida</taxon>
        <taxon>Funariidae</taxon>
        <taxon>Funariales</taxon>
        <taxon>Funariaceae</taxon>
        <taxon>Physcomitrium</taxon>
    </lineage>
</organism>
<evidence type="ECO:0000256" key="2">
    <source>
        <dbReference type="ARBA" id="ARBA00023054"/>
    </source>
</evidence>
<comment type="similarity">
    <text evidence="1">Belongs to the ADIP family.</text>
</comment>
<dbReference type="EMBL" id="ABEU02000005">
    <property type="protein sequence ID" value="PNR54406.1"/>
    <property type="molecule type" value="Genomic_DNA"/>
</dbReference>
<reference evidence="5 7" key="1">
    <citation type="journal article" date="2008" name="Science">
        <title>The Physcomitrella genome reveals evolutionary insights into the conquest of land by plants.</title>
        <authorList>
            <person name="Rensing S."/>
            <person name="Lang D."/>
            <person name="Zimmer A."/>
            <person name="Terry A."/>
            <person name="Salamov A."/>
            <person name="Shapiro H."/>
            <person name="Nishiyama T."/>
            <person name="Perroud P.-F."/>
            <person name="Lindquist E."/>
            <person name="Kamisugi Y."/>
            <person name="Tanahashi T."/>
            <person name="Sakakibara K."/>
            <person name="Fujita T."/>
            <person name="Oishi K."/>
            <person name="Shin-I T."/>
            <person name="Kuroki Y."/>
            <person name="Toyoda A."/>
            <person name="Suzuki Y."/>
            <person name="Hashimoto A."/>
            <person name="Yamaguchi K."/>
            <person name="Sugano A."/>
            <person name="Kohara Y."/>
            <person name="Fujiyama A."/>
            <person name="Anterola A."/>
            <person name="Aoki S."/>
            <person name="Ashton N."/>
            <person name="Barbazuk W.B."/>
            <person name="Barker E."/>
            <person name="Bennetzen J."/>
            <person name="Bezanilla M."/>
            <person name="Blankenship R."/>
            <person name="Cho S.H."/>
            <person name="Dutcher S."/>
            <person name="Estelle M."/>
            <person name="Fawcett J.A."/>
            <person name="Gundlach H."/>
            <person name="Hanada K."/>
            <person name="Heyl A."/>
            <person name="Hicks K.A."/>
            <person name="Hugh J."/>
            <person name="Lohr M."/>
            <person name="Mayer K."/>
            <person name="Melkozernov A."/>
            <person name="Murata T."/>
            <person name="Nelson D."/>
            <person name="Pils B."/>
            <person name="Prigge M."/>
            <person name="Reiss B."/>
            <person name="Renner T."/>
            <person name="Rombauts S."/>
            <person name="Rushton P."/>
            <person name="Sanderfoot A."/>
            <person name="Schween G."/>
            <person name="Shiu S.-H."/>
            <person name="Stueber K."/>
            <person name="Theodoulou F.L."/>
            <person name="Tu H."/>
            <person name="Van de Peer Y."/>
            <person name="Verrier P.J."/>
            <person name="Waters E."/>
            <person name="Wood A."/>
            <person name="Yang L."/>
            <person name="Cove D."/>
            <person name="Cuming A."/>
            <person name="Hasebe M."/>
            <person name="Lucas S."/>
            <person name="Mishler D.B."/>
            <person name="Reski R."/>
            <person name="Grigoriev I."/>
            <person name="Quatrano R.S."/>
            <person name="Boore J.L."/>
        </authorList>
    </citation>
    <scope>NUCLEOTIDE SEQUENCE [LARGE SCALE GENOMIC DNA]</scope>
    <source>
        <strain evidence="6 7">cv. Gransden 2004</strain>
    </source>
</reference>
<dbReference type="PANTHER" id="PTHR47057:SF1">
    <property type="entry name" value="AFADIN_ALPHA-ACTININ-BINDING PROTEIN"/>
    <property type="match status" value="1"/>
</dbReference>
<proteinExistence type="inferred from homology"/>
<evidence type="ECO:0000256" key="4">
    <source>
        <dbReference type="SAM" id="MobiDB-lite"/>
    </source>
</evidence>